<accession>A0A1N7MRD3</accession>
<dbReference type="Gene3D" id="3.80.30.20">
    <property type="entry name" value="tm_1862 like domain"/>
    <property type="match status" value="1"/>
</dbReference>
<evidence type="ECO:0000256" key="3">
    <source>
        <dbReference type="ARBA" id="ARBA00022679"/>
    </source>
</evidence>
<proteinExistence type="predicted"/>
<evidence type="ECO:0000256" key="6">
    <source>
        <dbReference type="ARBA" id="ARBA00023004"/>
    </source>
</evidence>
<name>A0A1N7MRD3_9PROT</name>
<dbReference type="NCBIfam" id="TIGR00089">
    <property type="entry name" value="MiaB/RimO family radical SAM methylthiotransferase"/>
    <property type="match status" value="1"/>
</dbReference>
<dbReference type="InterPro" id="IPR006638">
    <property type="entry name" value="Elp3/MiaA/NifB-like_rSAM"/>
</dbReference>
<dbReference type="GO" id="GO:0035598">
    <property type="term" value="F:tRNA (N(6)-L-threonylcarbamoyladenosine(37)-C(2))-methylthiotransferase activity"/>
    <property type="evidence" value="ECO:0007669"/>
    <property type="project" value="TreeGrafter"/>
</dbReference>
<dbReference type="InterPro" id="IPR007197">
    <property type="entry name" value="rSAM"/>
</dbReference>
<feature type="domain" description="MTTase N-terminal" evidence="8">
    <location>
        <begin position="9"/>
        <end position="112"/>
    </location>
</feature>
<feature type="domain" description="Radical SAM core" evidence="9">
    <location>
        <begin position="134"/>
        <end position="364"/>
    </location>
</feature>
<organism evidence="10 11">
    <name type="scientific">Insolitispirillum peregrinum</name>
    <dbReference type="NCBI Taxonomy" id="80876"/>
    <lineage>
        <taxon>Bacteria</taxon>
        <taxon>Pseudomonadati</taxon>
        <taxon>Pseudomonadota</taxon>
        <taxon>Alphaproteobacteria</taxon>
        <taxon>Rhodospirillales</taxon>
        <taxon>Novispirillaceae</taxon>
        <taxon>Insolitispirillum</taxon>
    </lineage>
</organism>
<dbReference type="GO" id="GO:0051539">
    <property type="term" value="F:4 iron, 4 sulfur cluster binding"/>
    <property type="evidence" value="ECO:0007669"/>
    <property type="project" value="UniProtKB-KW"/>
</dbReference>
<reference evidence="10 11" key="1">
    <citation type="submission" date="2017-01" db="EMBL/GenBank/DDBJ databases">
        <authorList>
            <person name="Mah S.A."/>
            <person name="Swanson W.J."/>
            <person name="Moy G.W."/>
            <person name="Vacquier V.D."/>
        </authorList>
    </citation>
    <scope>NUCLEOTIDE SEQUENCE [LARGE SCALE GENOMIC DNA]</scope>
    <source>
        <strain evidence="10 11">DSM 11589</strain>
    </source>
</reference>
<evidence type="ECO:0000259" key="8">
    <source>
        <dbReference type="PROSITE" id="PS51449"/>
    </source>
</evidence>
<comment type="cofactor">
    <cofactor evidence="1">
        <name>[4Fe-4S] cluster</name>
        <dbReference type="ChEBI" id="CHEBI:49883"/>
    </cofactor>
</comment>
<evidence type="ECO:0000256" key="5">
    <source>
        <dbReference type="ARBA" id="ARBA00022723"/>
    </source>
</evidence>
<keyword evidence="6" id="KW-0408">Iron</keyword>
<dbReference type="InterPro" id="IPR058240">
    <property type="entry name" value="rSAM_sf"/>
</dbReference>
<dbReference type="InterPro" id="IPR005839">
    <property type="entry name" value="Methylthiotransferase"/>
</dbReference>
<evidence type="ECO:0000313" key="11">
    <source>
        <dbReference type="Proteomes" id="UP000185678"/>
    </source>
</evidence>
<keyword evidence="11" id="KW-1185">Reference proteome</keyword>
<gene>
    <name evidence="10" type="ORF">SAMN05421779_104293</name>
</gene>
<sequence length="421" mass="46354">MSDQPANKPEPQVVTFGCRMNTYESEVMRDHARSAGLDNAIIINTCAVTREAERQARQTIRKLRRENPEAKIIVTGCAAQVNPEYYAGMGEVDQVLGNAEKLQPESYHHGINNPVLVDDIMEVRTTTPHLLEGFEGRTRAFVQVQQGCDHRCTFCIIPYARGPSRSVAIGPIVEQVRTLVANGYREVSLTGVDITAYGADLPGQPPLGQMVRRLLQLVPELPRLRLTSLDPVEVDDDLLELFGREPRLLPHVHLSVQAGDDMILKRMKRRHLRADVIDICRKIRALRPDVTFGADLIAGFPTEDEAMFDNTLAIIGEAGLTHLHVFPYSSRPGTPAAKIPGLPNEVVKERAARLRAVGDQALADCLARQVGSTVAVLLETDTTGHSEQFLPVRVDVPLEAGTIRTLRITEASATELKGIPV</sequence>
<dbReference type="NCBIfam" id="TIGR01579">
    <property type="entry name" value="MiaB-like-C"/>
    <property type="match status" value="1"/>
</dbReference>
<keyword evidence="2" id="KW-0004">4Fe-4S</keyword>
<keyword evidence="7" id="KW-0411">Iron-sulfur</keyword>
<dbReference type="SMART" id="SM00729">
    <property type="entry name" value="Elp3"/>
    <property type="match status" value="1"/>
</dbReference>
<evidence type="ECO:0000256" key="2">
    <source>
        <dbReference type="ARBA" id="ARBA00022485"/>
    </source>
</evidence>
<dbReference type="InterPro" id="IPR020612">
    <property type="entry name" value="Methylthiotransferase_CS"/>
</dbReference>
<dbReference type="InterPro" id="IPR013848">
    <property type="entry name" value="Methylthiotransferase_N"/>
</dbReference>
<evidence type="ECO:0000256" key="1">
    <source>
        <dbReference type="ARBA" id="ARBA00001966"/>
    </source>
</evidence>
<dbReference type="SUPFAM" id="SSF102114">
    <property type="entry name" value="Radical SAM enzymes"/>
    <property type="match status" value="1"/>
</dbReference>
<dbReference type="AlphaFoldDB" id="A0A1N7MRD3"/>
<keyword evidence="5" id="KW-0479">Metal-binding</keyword>
<dbReference type="OrthoDB" id="9805215at2"/>
<dbReference type="CDD" id="cd01335">
    <property type="entry name" value="Radical_SAM"/>
    <property type="match status" value="1"/>
</dbReference>
<dbReference type="PROSITE" id="PS51918">
    <property type="entry name" value="RADICAL_SAM"/>
    <property type="match status" value="1"/>
</dbReference>
<evidence type="ECO:0000259" key="9">
    <source>
        <dbReference type="PROSITE" id="PS51918"/>
    </source>
</evidence>
<dbReference type="PANTHER" id="PTHR11918:SF45">
    <property type="entry name" value="THREONYLCARBAMOYLADENOSINE TRNA METHYLTHIOTRANSFERASE"/>
    <property type="match status" value="1"/>
</dbReference>
<dbReference type="SFLD" id="SFLDG01061">
    <property type="entry name" value="methylthiotransferase"/>
    <property type="match status" value="1"/>
</dbReference>
<evidence type="ECO:0000256" key="4">
    <source>
        <dbReference type="ARBA" id="ARBA00022691"/>
    </source>
</evidence>
<dbReference type="Proteomes" id="UP000185678">
    <property type="component" value="Unassembled WGS sequence"/>
</dbReference>
<dbReference type="EMBL" id="FTOA01000004">
    <property type="protein sequence ID" value="SIS88578.1"/>
    <property type="molecule type" value="Genomic_DNA"/>
</dbReference>
<dbReference type="InterPro" id="IPR038135">
    <property type="entry name" value="Methylthiotransferase_N_sf"/>
</dbReference>
<dbReference type="RefSeq" id="WP_076400726.1">
    <property type="nucleotide sequence ID" value="NZ_FTOA01000004.1"/>
</dbReference>
<dbReference type="PROSITE" id="PS51449">
    <property type="entry name" value="MTTASE_N"/>
    <property type="match status" value="1"/>
</dbReference>
<dbReference type="Gene3D" id="3.40.50.12160">
    <property type="entry name" value="Methylthiotransferase, N-terminal domain"/>
    <property type="match status" value="1"/>
</dbReference>
<dbReference type="InterPro" id="IPR006467">
    <property type="entry name" value="MiaB-like_bact"/>
</dbReference>
<protein>
    <submittedName>
        <fullName evidence="10">Threonylcarbamoyladenosine tRNA methylthiotransferase MtaB</fullName>
    </submittedName>
</protein>
<keyword evidence="4" id="KW-0949">S-adenosyl-L-methionine</keyword>
<evidence type="ECO:0000313" key="10">
    <source>
        <dbReference type="EMBL" id="SIS88578.1"/>
    </source>
</evidence>
<dbReference type="PROSITE" id="PS01278">
    <property type="entry name" value="MTTASE_RADICAL"/>
    <property type="match status" value="1"/>
</dbReference>
<dbReference type="Pfam" id="PF04055">
    <property type="entry name" value="Radical_SAM"/>
    <property type="match status" value="1"/>
</dbReference>
<keyword evidence="3 10" id="KW-0808">Transferase</keyword>
<dbReference type="SFLD" id="SFLDG01082">
    <property type="entry name" value="B12-binding_domain_containing"/>
    <property type="match status" value="1"/>
</dbReference>
<dbReference type="GO" id="GO:0046872">
    <property type="term" value="F:metal ion binding"/>
    <property type="evidence" value="ECO:0007669"/>
    <property type="project" value="UniProtKB-KW"/>
</dbReference>
<dbReference type="Pfam" id="PF00919">
    <property type="entry name" value="UPF0004"/>
    <property type="match status" value="1"/>
</dbReference>
<dbReference type="STRING" id="80876.SAMN05421779_104293"/>
<evidence type="ECO:0000256" key="7">
    <source>
        <dbReference type="ARBA" id="ARBA00023014"/>
    </source>
</evidence>
<dbReference type="InterPro" id="IPR023404">
    <property type="entry name" value="rSAM_horseshoe"/>
</dbReference>
<dbReference type="PANTHER" id="PTHR11918">
    <property type="entry name" value="RADICAL SAM PROTEINS"/>
    <property type="match status" value="1"/>
</dbReference>
<dbReference type="SFLD" id="SFLDS00029">
    <property type="entry name" value="Radical_SAM"/>
    <property type="match status" value="1"/>
</dbReference>